<reference evidence="4" key="1">
    <citation type="submission" date="2017-09" db="EMBL/GenBank/DDBJ databases">
        <title>Depth-based differentiation of microbial function through sediment-hosted aquifers and enrichment of novel symbionts in the deep terrestrial subsurface.</title>
        <authorList>
            <person name="Probst A.J."/>
            <person name="Ladd B."/>
            <person name="Jarett J.K."/>
            <person name="Geller-Mcgrath D.E."/>
            <person name="Sieber C.M.K."/>
            <person name="Emerson J.B."/>
            <person name="Anantharaman K."/>
            <person name="Thomas B.C."/>
            <person name="Malmstrom R."/>
            <person name="Stieglmeier M."/>
            <person name="Klingl A."/>
            <person name="Woyke T."/>
            <person name="Ryan C.M."/>
            <person name="Banfield J.F."/>
        </authorList>
    </citation>
    <scope>NUCLEOTIDE SEQUENCE [LARGE SCALE GENOMIC DNA]</scope>
</reference>
<keyword evidence="2 3" id="KW-0808">Transferase</keyword>
<dbReference type="AlphaFoldDB" id="A0A2M7Z6Y8"/>
<dbReference type="PANTHER" id="PTHR34136">
    <property type="match status" value="1"/>
</dbReference>
<gene>
    <name evidence="3" type="ORF">CO137_01685</name>
</gene>
<dbReference type="EMBL" id="PFVJ01000037">
    <property type="protein sequence ID" value="PJA89918.1"/>
    <property type="molecule type" value="Genomic_DNA"/>
</dbReference>
<evidence type="ECO:0000256" key="1">
    <source>
        <dbReference type="ARBA" id="ARBA00022676"/>
    </source>
</evidence>
<dbReference type="PANTHER" id="PTHR34136:SF1">
    <property type="entry name" value="UDP-N-ACETYL-D-MANNOSAMINURONIC ACID TRANSFERASE"/>
    <property type="match status" value="1"/>
</dbReference>
<dbReference type="Pfam" id="PF03808">
    <property type="entry name" value="Glyco_tran_WecG"/>
    <property type="match status" value="1"/>
</dbReference>
<comment type="caution">
    <text evidence="3">The sequence shown here is derived from an EMBL/GenBank/DDBJ whole genome shotgun (WGS) entry which is preliminary data.</text>
</comment>
<evidence type="ECO:0000313" key="4">
    <source>
        <dbReference type="Proteomes" id="UP000230843"/>
    </source>
</evidence>
<dbReference type="InterPro" id="IPR004629">
    <property type="entry name" value="WecG_TagA_CpsF"/>
</dbReference>
<dbReference type="Proteomes" id="UP000230843">
    <property type="component" value="Unassembled WGS sequence"/>
</dbReference>
<keyword evidence="1" id="KW-0328">Glycosyltransferase</keyword>
<dbReference type="CDD" id="cd06533">
    <property type="entry name" value="Glyco_transf_WecG_TagA"/>
    <property type="match status" value="1"/>
</dbReference>
<name>A0A2M7Z6Y8_9BACT</name>
<protein>
    <submittedName>
        <fullName evidence="3">Glycosyltransferase</fullName>
    </submittedName>
</protein>
<accession>A0A2M7Z6Y8</accession>
<dbReference type="GO" id="GO:0016758">
    <property type="term" value="F:hexosyltransferase activity"/>
    <property type="evidence" value="ECO:0007669"/>
    <property type="project" value="TreeGrafter"/>
</dbReference>
<organism evidence="3 4">
    <name type="scientific">Candidatus Magasanikbacteria bacterium CG_4_9_14_3_um_filter_32_9</name>
    <dbReference type="NCBI Taxonomy" id="1974644"/>
    <lineage>
        <taxon>Bacteria</taxon>
        <taxon>Candidatus Magasanikiibacteriota</taxon>
    </lineage>
</organism>
<evidence type="ECO:0000256" key="2">
    <source>
        <dbReference type="ARBA" id="ARBA00022679"/>
    </source>
</evidence>
<dbReference type="NCBIfam" id="TIGR00696">
    <property type="entry name" value="wecG_tagA_cpsF"/>
    <property type="match status" value="1"/>
</dbReference>
<sequence>MGFMFKYFLGVRLDDLTRYMASKKAISFLDGNSQYKIYTPNPEMLVKAYNDKSFKEILNKADLNICDGKGISICSFGVIQSIPGVDFMLDICKMIEKGDKKVFLLGSGDLKVVKRTALNLIKVFPNLKIADFHEGAQVIENKDGSLWVEELVNDLVLERIKRSQADILFVAFGHGKQEKWIDRYLKDLQNIKIAMGVGGSFDFISGEVERAPEIMRSFGLEWLWRLKKDPKRWKRIYNAVILFPYLYVIKRNK</sequence>
<proteinExistence type="predicted"/>
<evidence type="ECO:0000313" key="3">
    <source>
        <dbReference type="EMBL" id="PJA89918.1"/>
    </source>
</evidence>